<keyword evidence="5 8" id="KW-1133">Transmembrane helix</keyword>
<keyword evidence="4 8" id="KW-0812">Transmembrane</keyword>
<organism evidence="10 11">
    <name type="scientific">Candidatus Iainarchaeum sp</name>
    <dbReference type="NCBI Taxonomy" id="3101447"/>
    <lineage>
        <taxon>Archaea</taxon>
        <taxon>Candidatus Iainarchaeota</taxon>
        <taxon>Candidatus Iainarchaeia</taxon>
        <taxon>Candidatus Iainarchaeales</taxon>
        <taxon>Candidatus Iainarchaeaceae</taxon>
        <taxon>Candidatus Iainarchaeum</taxon>
    </lineage>
</organism>
<name>A0A8T3YIP3_9ARCH</name>
<feature type="transmembrane region" description="Helical" evidence="8">
    <location>
        <begin position="244"/>
        <end position="269"/>
    </location>
</feature>
<dbReference type="NCBIfam" id="TIGR00836">
    <property type="entry name" value="amt"/>
    <property type="match status" value="1"/>
</dbReference>
<dbReference type="GO" id="GO:0008519">
    <property type="term" value="F:ammonium channel activity"/>
    <property type="evidence" value="ECO:0007669"/>
    <property type="project" value="InterPro"/>
</dbReference>
<sequence>MKRLLLFTATIVFAAFAHAETGISAGDVAWVATASALVMLMTPALGFFYAGLVREKNLVSTLAQCMAIFAVVSIIWALWGYSLAFGKSIGGIIGDLSNFALNGVGADPDDRYSGTIPALLFFFFQLKFAAITPALIIGAFAERINFKALLVFIALWATAIYAPIAHWIWNPDGWIHALGAVDFAGGTVVHIAAGVSALAAAIVIGRRNGHGNGTEFRPNNVPFVILGAALLWFGWFGFNAGSALAANSLAVSALVVTNIAAAAAAISWMATDWLTKGKPSAVGIAVGAVCGLVAITPASGYVTPLAAAAIGLVAGVISNLVANWRSKRTLLDDSLDVFACHGVSGIWGALATGLFATLAVNTAGVNGLFYGNPGQLLAQIIAIVAVAAYSFAGSFAILKLQGKFMKLRVSTEEEEKGLDHSQHGEEAYA</sequence>
<feature type="transmembrane region" description="Helical" evidence="8">
    <location>
        <begin position="281"/>
        <end position="299"/>
    </location>
</feature>
<dbReference type="Proteomes" id="UP000732298">
    <property type="component" value="Unassembled WGS sequence"/>
</dbReference>
<evidence type="ECO:0000256" key="4">
    <source>
        <dbReference type="ARBA" id="ARBA00022692"/>
    </source>
</evidence>
<evidence type="ECO:0000256" key="8">
    <source>
        <dbReference type="RuleBase" id="RU362002"/>
    </source>
</evidence>
<keyword evidence="6 8" id="KW-0472">Membrane</keyword>
<dbReference type="InterPro" id="IPR001905">
    <property type="entry name" value="Ammonium_transpt"/>
</dbReference>
<evidence type="ECO:0000313" key="11">
    <source>
        <dbReference type="Proteomes" id="UP000732298"/>
    </source>
</evidence>
<accession>A0A8T3YIP3</accession>
<comment type="caution">
    <text evidence="10">The sequence shown here is derived from an EMBL/GenBank/DDBJ whole genome shotgun (WGS) entry which is preliminary data.</text>
</comment>
<protein>
    <recommendedName>
        <fullName evidence="8">Ammonium transporter</fullName>
    </recommendedName>
</protein>
<feature type="domain" description="Ammonium transporter AmtB-like" evidence="9">
    <location>
        <begin position="29"/>
        <end position="428"/>
    </location>
</feature>
<keyword evidence="7 8" id="KW-0924">Ammonia transport</keyword>
<evidence type="ECO:0000256" key="6">
    <source>
        <dbReference type="ARBA" id="ARBA00023136"/>
    </source>
</evidence>
<evidence type="ECO:0000256" key="5">
    <source>
        <dbReference type="ARBA" id="ARBA00022989"/>
    </source>
</evidence>
<feature type="transmembrane region" description="Helical" evidence="8">
    <location>
        <begin position="305"/>
        <end position="322"/>
    </location>
</feature>
<dbReference type="EMBL" id="JACQPB010000034">
    <property type="protein sequence ID" value="MBI4210404.1"/>
    <property type="molecule type" value="Genomic_DNA"/>
</dbReference>
<dbReference type="AlphaFoldDB" id="A0A8T3YIP3"/>
<dbReference type="InterPro" id="IPR018047">
    <property type="entry name" value="Ammonium_transpt_CS"/>
</dbReference>
<feature type="transmembrane region" description="Helical" evidence="8">
    <location>
        <begin position="221"/>
        <end position="238"/>
    </location>
</feature>
<feature type="transmembrane region" description="Helical" evidence="8">
    <location>
        <begin position="118"/>
        <end position="141"/>
    </location>
</feature>
<dbReference type="PANTHER" id="PTHR43029:SF21">
    <property type="entry name" value="AMMONIUM TRANSPORTER 1"/>
    <property type="match status" value="1"/>
</dbReference>
<dbReference type="Pfam" id="PF00909">
    <property type="entry name" value="Ammonium_transp"/>
    <property type="match status" value="1"/>
</dbReference>
<evidence type="ECO:0000256" key="1">
    <source>
        <dbReference type="ARBA" id="ARBA00004141"/>
    </source>
</evidence>
<gene>
    <name evidence="10" type="ORF">HY544_02775</name>
</gene>
<evidence type="ECO:0000259" key="9">
    <source>
        <dbReference type="Pfam" id="PF00909"/>
    </source>
</evidence>
<evidence type="ECO:0000256" key="7">
    <source>
        <dbReference type="ARBA" id="ARBA00023177"/>
    </source>
</evidence>
<keyword evidence="3 8" id="KW-0813">Transport</keyword>
<dbReference type="InterPro" id="IPR029020">
    <property type="entry name" value="Ammonium/urea_transptr"/>
</dbReference>
<evidence type="ECO:0000256" key="3">
    <source>
        <dbReference type="ARBA" id="ARBA00022448"/>
    </source>
</evidence>
<feature type="transmembrane region" description="Helical" evidence="8">
    <location>
        <begin position="29"/>
        <end position="51"/>
    </location>
</feature>
<evidence type="ECO:0000313" key="10">
    <source>
        <dbReference type="EMBL" id="MBI4210404.1"/>
    </source>
</evidence>
<dbReference type="GO" id="GO:0005886">
    <property type="term" value="C:plasma membrane"/>
    <property type="evidence" value="ECO:0007669"/>
    <property type="project" value="UniProtKB-SubCell"/>
</dbReference>
<feature type="transmembrane region" description="Helical" evidence="8">
    <location>
        <begin position="376"/>
        <end position="398"/>
    </location>
</feature>
<dbReference type="InterPro" id="IPR024041">
    <property type="entry name" value="NH4_transpt_AmtB-like_dom"/>
</dbReference>
<reference evidence="10" key="1">
    <citation type="submission" date="2020-07" db="EMBL/GenBank/DDBJ databases">
        <title>Huge and variable diversity of episymbiotic CPR bacteria and DPANN archaea in groundwater ecosystems.</title>
        <authorList>
            <person name="He C.Y."/>
            <person name="Keren R."/>
            <person name="Whittaker M."/>
            <person name="Farag I.F."/>
            <person name="Doudna J."/>
            <person name="Cate J.H.D."/>
            <person name="Banfield J.F."/>
        </authorList>
    </citation>
    <scope>NUCLEOTIDE SEQUENCE</scope>
    <source>
        <strain evidence="10">NC_groundwater_1296_Ag_S-0.2um_52_80</strain>
    </source>
</reference>
<dbReference type="PROSITE" id="PS01219">
    <property type="entry name" value="AMMONIUM_TRANSP"/>
    <property type="match status" value="1"/>
</dbReference>
<dbReference type="Gene3D" id="1.10.3430.10">
    <property type="entry name" value="Ammonium transporter AmtB like domains"/>
    <property type="match status" value="1"/>
</dbReference>
<feature type="transmembrane region" description="Helical" evidence="8">
    <location>
        <begin position="148"/>
        <end position="169"/>
    </location>
</feature>
<evidence type="ECO:0000256" key="2">
    <source>
        <dbReference type="ARBA" id="ARBA00005887"/>
    </source>
</evidence>
<proteinExistence type="inferred from homology"/>
<dbReference type="SUPFAM" id="SSF111352">
    <property type="entry name" value="Ammonium transporter"/>
    <property type="match status" value="1"/>
</dbReference>
<dbReference type="PANTHER" id="PTHR43029">
    <property type="entry name" value="AMMONIUM TRANSPORTER MEP2"/>
    <property type="match status" value="1"/>
</dbReference>
<feature type="transmembrane region" description="Helical" evidence="8">
    <location>
        <begin position="334"/>
        <end position="356"/>
    </location>
</feature>
<comment type="similarity">
    <text evidence="2 8">Belongs to the ammonia transporter channel (TC 1.A.11.2) family.</text>
</comment>
<feature type="transmembrane region" description="Helical" evidence="8">
    <location>
        <begin position="58"/>
        <end position="79"/>
    </location>
</feature>
<feature type="transmembrane region" description="Helical" evidence="8">
    <location>
        <begin position="175"/>
        <end position="200"/>
    </location>
</feature>
<comment type="subcellular location">
    <subcellularLocation>
        <location evidence="8">Cell membrane</location>
        <topology evidence="8">Multi-pass membrane protein</topology>
    </subcellularLocation>
    <subcellularLocation>
        <location evidence="1">Membrane</location>
        <topology evidence="1">Multi-pass membrane protein</topology>
    </subcellularLocation>
</comment>